<dbReference type="OrthoDB" id="3639251at2759"/>
<dbReference type="InterPro" id="IPR011118">
    <property type="entry name" value="Tannase/feruloyl_esterase"/>
</dbReference>
<evidence type="ECO:0000256" key="2">
    <source>
        <dbReference type="ARBA" id="ARBA00022729"/>
    </source>
</evidence>
<proteinExistence type="inferred from homology"/>
<evidence type="ECO:0000313" key="6">
    <source>
        <dbReference type="EMBL" id="RYO88848.1"/>
    </source>
</evidence>
<evidence type="ECO:0000256" key="5">
    <source>
        <dbReference type="RuleBase" id="RU361238"/>
    </source>
</evidence>
<dbReference type="PANTHER" id="PTHR33938:SF2">
    <property type="entry name" value="CARBOXYLIC ESTER HYDROLASE"/>
    <property type="match status" value="1"/>
</dbReference>
<protein>
    <recommendedName>
        <fullName evidence="5">Carboxylic ester hydrolase</fullName>
        <ecNumber evidence="5">3.1.1.-</ecNumber>
    </recommendedName>
</protein>
<reference evidence="6 7" key="1">
    <citation type="submission" date="2018-06" db="EMBL/GenBank/DDBJ databases">
        <title>Complete Genomes of Monosporascus.</title>
        <authorList>
            <person name="Robinson A.J."/>
            <person name="Natvig D.O."/>
        </authorList>
    </citation>
    <scope>NUCLEOTIDE SEQUENCE [LARGE SCALE GENOMIC DNA]</scope>
    <source>
        <strain evidence="6 7">CBS 110550</strain>
    </source>
</reference>
<dbReference type="GO" id="GO:0052689">
    <property type="term" value="F:carboxylic ester hydrolase activity"/>
    <property type="evidence" value="ECO:0007669"/>
    <property type="project" value="UniProtKB-KW"/>
</dbReference>
<keyword evidence="4" id="KW-1015">Disulfide bond</keyword>
<comment type="similarity">
    <text evidence="5">Belongs to the tannase family.</text>
</comment>
<dbReference type="Pfam" id="PF07519">
    <property type="entry name" value="Tannase"/>
    <property type="match status" value="1"/>
</dbReference>
<dbReference type="AlphaFoldDB" id="A0A4Q4SWX6"/>
<comment type="caution">
    <text evidence="6">The sequence shown here is derived from an EMBL/GenBank/DDBJ whole genome shotgun (WGS) entry which is preliminary data.</text>
</comment>
<sequence length="278" mass="29950">MDRSSLQSSCGRDATLAVDNGGFAGGINWLEMGAGARYGFAALSIDTGHISTATQLEWALGRPESRTDWGWRAVNGEGRVDSTGNNSTNQSVIEHSYFSGCSTGRGQGLKEAQISSGSFDGVLMGAPAWYTSRLNNWATKVAQWNWPADRPGHIPWTALRTLAREVSRRAEDSTRATPQSESVCLTEAQIGTLRRAYADYVSESTGELIQPGPLLGSEWTIHAVLNYSDASPYTIGYERYFLLDDPEFGVSDFNDSVVELSARSDPGGATADDYGAVA</sequence>
<evidence type="ECO:0000256" key="3">
    <source>
        <dbReference type="ARBA" id="ARBA00022801"/>
    </source>
</evidence>
<dbReference type="EMBL" id="QJNU01000709">
    <property type="protein sequence ID" value="RYO88848.1"/>
    <property type="molecule type" value="Genomic_DNA"/>
</dbReference>
<dbReference type="EC" id="3.1.1.-" evidence="5"/>
<keyword evidence="2" id="KW-0732">Signal</keyword>
<evidence type="ECO:0000313" key="7">
    <source>
        <dbReference type="Proteomes" id="UP000293360"/>
    </source>
</evidence>
<dbReference type="Proteomes" id="UP000293360">
    <property type="component" value="Unassembled WGS sequence"/>
</dbReference>
<dbReference type="PANTHER" id="PTHR33938">
    <property type="entry name" value="FERULOYL ESTERASE B-RELATED"/>
    <property type="match status" value="1"/>
</dbReference>
<gene>
    <name evidence="6" type="ORF">DL764_008676</name>
</gene>
<organism evidence="6 7">
    <name type="scientific">Monosporascus ibericus</name>
    <dbReference type="NCBI Taxonomy" id="155417"/>
    <lineage>
        <taxon>Eukaryota</taxon>
        <taxon>Fungi</taxon>
        <taxon>Dikarya</taxon>
        <taxon>Ascomycota</taxon>
        <taxon>Pezizomycotina</taxon>
        <taxon>Sordariomycetes</taxon>
        <taxon>Xylariomycetidae</taxon>
        <taxon>Xylariales</taxon>
        <taxon>Xylariales incertae sedis</taxon>
        <taxon>Monosporascus</taxon>
    </lineage>
</organism>
<evidence type="ECO:0000256" key="1">
    <source>
        <dbReference type="ARBA" id="ARBA00022487"/>
    </source>
</evidence>
<keyword evidence="3 5" id="KW-0378">Hydrolase</keyword>
<keyword evidence="1" id="KW-0719">Serine esterase</keyword>
<evidence type="ECO:0000256" key="4">
    <source>
        <dbReference type="ARBA" id="ARBA00023157"/>
    </source>
</evidence>
<keyword evidence="7" id="KW-1185">Reference proteome</keyword>
<name>A0A4Q4SWX6_9PEZI</name>
<accession>A0A4Q4SWX6</accession>